<dbReference type="Proteomes" id="UP000289738">
    <property type="component" value="Chromosome A01"/>
</dbReference>
<evidence type="ECO:0000256" key="1">
    <source>
        <dbReference type="SAM" id="MobiDB-lite"/>
    </source>
</evidence>
<gene>
    <name evidence="2" type="ORF">Ahy_A01g000366</name>
</gene>
<evidence type="ECO:0000313" key="3">
    <source>
        <dbReference type="Proteomes" id="UP000289738"/>
    </source>
</evidence>
<dbReference type="EMBL" id="SDMP01000001">
    <property type="protein sequence ID" value="RYR75781.1"/>
    <property type="molecule type" value="Genomic_DNA"/>
</dbReference>
<accession>A0A445EK82</accession>
<feature type="region of interest" description="Disordered" evidence="1">
    <location>
        <begin position="1"/>
        <end position="21"/>
    </location>
</feature>
<reference evidence="2 3" key="1">
    <citation type="submission" date="2019-01" db="EMBL/GenBank/DDBJ databases">
        <title>Sequencing of cultivated peanut Arachis hypogaea provides insights into genome evolution and oil improvement.</title>
        <authorList>
            <person name="Chen X."/>
        </authorList>
    </citation>
    <scope>NUCLEOTIDE SEQUENCE [LARGE SCALE GENOMIC DNA]</scope>
    <source>
        <strain evidence="3">cv. Fuhuasheng</strain>
        <tissue evidence="2">Leaves</tissue>
    </source>
</reference>
<evidence type="ECO:0000313" key="2">
    <source>
        <dbReference type="EMBL" id="RYR75781.1"/>
    </source>
</evidence>
<keyword evidence="3" id="KW-1185">Reference proteome</keyword>
<sequence length="224" mass="24538">MDSNVKTVGEHQDGSPPPANSDVCAALKVLNETMEGPAKNMFKTFEQGAEQVGAIAGDLKRAISLVDQALKTFGQKDRQPSNTHNAASDVIVVDDDDVVEGKNITIPVARDEKEVYIPEKPADQPAGDIVPFMEPLLHSGILGNWNEDTIILGSIIHQDQTRMFNRSGAGENTNATNQWQHLENHTGISMQCFKCSSFTQRIRTEHDRMATGKPILFVNNSILS</sequence>
<comment type="caution">
    <text evidence="2">The sequence shown here is derived from an EMBL/GenBank/DDBJ whole genome shotgun (WGS) entry which is preliminary data.</text>
</comment>
<dbReference type="AlphaFoldDB" id="A0A445EK82"/>
<name>A0A445EK82_ARAHY</name>
<proteinExistence type="predicted"/>
<organism evidence="2 3">
    <name type="scientific">Arachis hypogaea</name>
    <name type="common">Peanut</name>
    <dbReference type="NCBI Taxonomy" id="3818"/>
    <lineage>
        <taxon>Eukaryota</taxon>
        <taxon>Viridiplantae</taxon>
        <taxon>Streptophyta</taxon>
        <taxon>Embryophyta</taxon>
        <taxon>Tracheophyta</taxon>
        <taxon>Spermatophyta</taxon>
        <taxon>Magnoliopsida</taxon>
        <taxon>eudicotyledons</taxon>
        <taxon>Gunneridae</taxon>
        <taxon>Pentapetalae</taxon>
        <taxon>rosids</taxon>
        <taxon>fabids</taxon>
        <taxon>Fabales</taxon>
        <taxon>Fabaceae</taxon>
        <taxon>Papilionoideae</taxon>
        <taxon>50 kb inversion clade</taxon>
        <taxon>dalbergioids sensu lato</taxon>
        <taxon>Dalbergieae</taxon>
        <taxon>Pterocarpus clade</taxon>
        <taxon>Arachis</taxon>
    </lineage>
</organism>
<protein>
    <submittedName>
        <fullName evidence="2">Uncharacterized protein</fullName>
    </submittedName>
</protein>